<feature type="transmembrane region" description="Helical" evidence="1">
    <location>
        <begin position="141"/>
        <end position="158"/>
    </location>
</feature>
<dbReference type="PANTHER" id="PTHR37488:SF2">
    <property type="entry name" value="DUF1275 DOMAIN-CONTAINING PROTEIN"/>
    <property type="match status" value="1"/>
</dbReference>
<feature type="transmembrane region" description="Helical" evidence="1">
    <location>
        <begin position="46"/>
        <end position="69"/>
    </location>
</feature>
<keyword evidence="1" id="KW-1133">Transmembrane helix</keyword>
<protein>
    <recommendedName>
        <fullName evidence="4">DUF1275 domain protein</fullName>
    </recommendedName>
</protein>
<dbReference type="Pfam" id="PF06912">
    <property type="entry name" value="DUF1275"/>
    <property type="match status" value="1"/>
</dbReference>
<accession>A0ABR3Y7F2</accession>
<keyword evidence="1" id="KW-0812">Transmembrane</keyword>
<dbReference type="PANTHER" id="PTHR37488">
    <property type="entry name" value="DUF1275 DOMAIN-CONTAINING PROTEIN"/>
    <property type="match status" value="1"/>
</dbReference>
<evidence type="ECO:0000313" key="3">
    <source>
        <dbReference type="Proteomes" id="UP001586593"/>
    </source>
</evidence>
<dbReference type="Proteomes" id="UP001586593">
    <property type="component" value="Unassembled WGS sequence"/>
</dbReference>
<keyword evidence="3" id="KW-1185">Reference proteome</keyword>
<gene>
    <name evidence="2" type="ORF">VTK73DRAFT_3220</name>
</gene>
<evidence type="ECO:0000313" key="2">
    <source>
        <dbReference type="EMBL" id="KAL1884236.1"/>
    </source>
</evidence>
<evidence type="ECO:0008006" key="4">
    <source>
        <dbReference type="Google" id="ProtNLM"/>
    </source>
</evidence>
<dbReference type="EMBL" id="JAZHXJ010000002">
    <property type="protein sequence ID" value="KAL1884236.1"/>
    <property type="molecule type" value="Genomic_DNA"/>
</dbReference>
<feature type="transmembrane region" description="Helical" evidence="1">
    <location>
        <begin position="81"/>
        <end position="101"/>
    </location>
</feature>
<proteinExistence type="predicted"/>
<feature type="transmembrane region" description="Helical" evidence="1">
    <location>
        <begin position="13"/>
        <end position="34"/>
    </location>
</feature>
<reference evidence="2 3" key="1">
    <citation type="journal article" date="2024" name="Commun. Biol.">
        <title>Comparative genomic analysis of thermophilic fungi reveals convergent evolutionary adaptations and gene losses.</title>
        <authorList>
            <person name="Steindorff A.S."/>
            <person name="Aguilar-Pontes M.V."/>
            <person name="Robinson A.J."/>
            <person name="Andreopoulos B."/>
            <person name="LaButti K."/>
            <person name="Kuo A."/>
            <person name="Mondo S."/>
            <person name="Riley R."/>
            <person name="Otillar R."/>
            <person name="Haridas S."/>
            <person name="Lipzen A."/>
            <person name="Grimwood J."/>
            <person name="Schmutz J."/>
            <person name="Clum A."/>
            <person name="Reid I.D."/>
            <person name="Moisan M.C."/>
            <person name="Butler G."/>
            <person name="Nguyen T.T.M."/>
            <person name="Dewar K."/>
            <person name="Conant G."/>
            <person name="Drula E."/>
            <person name="Henrissat B."/>
            <person name="Hansel C."/>
            <person name="Singer S."/>
            <person name="Hutchinson M.I."/>
            <person name="de Vries R.P."/>
            <person name="Natvig D.O."/>
            <person name="Powell A.J."/>
            <person name="Tsang A."/>
            <person name="Grigoriev I.V."/>
        </authorList>
    </citation>
    <scope>NUCLEOTIDE SEQUENCE [LARGE SCALE GENOMIC DNA]</scope>
    <source>
        <strain evidence="2 3">ATCC 24622</strain>
    </source>
</reference>
<dbReference type="InterPro" id="IPR010699">
    <property type="entry name" value="DUF1275"/>
</dbReference>
<keyword evidence="1" id="KW-0472">Membrane</keyword>
<sequence length="199" mass="21164">MLALVIPSLNHEMFVTANIGAALGLFLAGGWLTGQLSHIIHPRRRIWLVLCNFLQTCLVFAAAALQYAYGDVALQSTAESNNAVTLVTIGLLAFASGSQVVQSRSLGVTEISTAMATAAWIDLLIDPGLFALRNRPRTRRLTFLLTLAIGSLIGAEIYKRAGSATAIAVSGVGKLIVTFMYLFNKAEPPKEALAPPSPV</sequence>
<name>A0ABR3Y7F2_9PEZI</name>
<evidence type="ECO:0000256" key="1">
    <source>
        <dbReference type="SAM" id="Phobius"/>
    </source>
</evidence>
<comment type="caution">
    <text evidence="2">The sequence shown here is derived from an EMBL/GenBank/DDBJ whole genome shotgun (WGS) entry which is preliminary data.</text>
</comment>
<organism evidence="2 3">
    <name type="scientific">Phialemonium thermophilum</name>
    <dbReference type="NCBI Taxonomy" id="223376"/>
    <lineage>
        <taxon>Eukaryota</taxon>
        <taxon>Fungi</taxon>
        <taxon>Dikarya</taxon>
        <taxon>Ascomycota</taxon>
        <taxon>Pezizomycotina</taxon>
        <taxon>Sordariomycetes</taxon>
        <taxon>Sordariomycetidae</taxon>
        <taxon>Cephalothecales</taxon>
        <taxon>Cephalothecaceae</taxon>
        <taxon>Phialemonium</taxon>
    </lineage>
</organism>
<feature type="transmembrane region" description="Helical" evidence="1">
    <location>
        <begin position="164"/>
        <end position="183"/>
    </location>
</feature>